<keyword evidence="9" id="KW-1185">Reference proteome</keyword>
<evidence type="ECO:0000256" key="1">
    <source>
        <dbReference type="ARBA" id="ARBA00004123"/>
    </source>
</evidence>
<evidence type="ECO:0000256" key="3">
    <source>
        <dbReference type="ARBA" id="ARBA00022884"/>
    </source>
</evidence>
<proteinExistence type="predicted"/>
<dbReference type="GO" id="GO:0003723">
    <property type="term" value="F:RNA binding"/>
    <property type="evidence" value="ECO:0007669"/>
    <property type="project" value="UniProtKB-KW"/>
</dbReference>
<dbReference type="OMA" id="CDYSAYK"/>
<dbReference type="InterPro" id="IPR012677">
    <property type="entry name" value="Nucleotide-bd_a/b_plait_sf"/>
</dbReference>
<evidence type="ECO:0000256" key="6">
    <source>
        <dbReference type="SAM" id="MobiDB-lite"/>
    </source>
</evidence>
<dbReference type="PANTHER" id="PTHR13288:SF8">
    <property type="entry name" value="SPLICING FACTOR 45"/>
    <property type="match status" value="1"/>
</dbReference>
<dbReference type="Gene3D" id="3.30.70.330">
    <property type="match status" value="1"/>
</dbReference>
<evidence type="ECO:0000313" key="8">
    <source>
        <dbReference type="EMBL" id="GAA98519.1"/>
    </source>
</evidence>
<sequence length="645" mass="69111">MSLYAGIALGDSAEPTEPILIAEKTAPEQSPPEPAAAVDAAKEVKAPETKKPNWSASLSFAPVKRKPAAQPKKPSTALSSAFLLSSSNDDLNESQAKKIKLAPASSGRAPLTPADSILPAVNRPSSSTHAKETAAPAQPVTDRAAPSRTASAGPSTSRTPRVIPKPPPLTLPESTKEQEDINGFRSSEAGKRLEAQRNKKNKKRGKLAKELAPLDYGADYDPARPNDYNDWLKHVAQLKEEKIQAALDRLNEKKSAQYDNSSYSEDESDDDARSNSAPKPKGMLFAPPAAYDDDRAPSPAREVQPLANTAEEAYARRAAMSRQMQDPLPSAITPIAQTADEAYARRAAMSRPAPEPSAFVAPPEPIFTRPTPAQSGDEAYARRAAMSAQPTPSFVAAAAPAEPAPVATPDDASPEASQAKMIAEAQAKARAIAERFSKLKKPSPEASTATAQEPRDVAASLMSKWGWREGQGLGVDNAGMLKPLQAVSHHEEPSGNAKNRKGKPTEATEQPQHQNSMAGKGRGTIVSDHLSQQKREEREKFGEPTPVVLLTNLVGRDDVDDDLTGEIAEEARKGGIVERCLVHLMPQLTAQPLPDEDQVRVFVLFSGLVGAFNAVRSFDGRFFGGRTVKARFYNQAAFQAGVFDL</sequence>
<evidence type="ECO:0000256" key="5">
    <source>
        <dbReference type="ARBA" id="ARBA00023242"/>
    </source>
</evidence>
<dbReference type="InterPro" id="IPR040052">
    <property type="entry name" value="RBM17"/>
</dbReference>
<dbReference type="SMART" id="SM00361">
    <property type="entry name" value="RRM_1"/>
    <property type="match status" value="1"/>
</dbReference>
<keyword evidence="3" id="KW-0694">RNA-binding</keyword>
<accession>G7E6Q9</accession>
<dbReference type="InParanoid" id="G7E6Q9"/>
<dbReference type="InterPro" id="IPR035979">
    <property type="entry name" value="RBD_domain_sf"/>
</dbReference>
<feature type="domain" description="G-patch" evidence="7">
    <location>
        <begin position="454"/>
        <end position="508"/>
    </location>
</feature>
<evidence type="ECO:0000259" key="7">
    <source>
        <dbReference type="PROSITE" id="PS50174"/>
    </source>
</evidence>
<evidence type="ECO:0000256" key="4">
    <source>
        <dbReference type="ARBA" id="ARBA00023187"/>
    </source>
</evidence>
<feature type="compositionally biased region" description="Basic and acidic residues" evidence="6">
    <location>
        <begin position="188"/>
        <end position="197"/>
    </location>
</feature>
<dbReference type="Pfam" id="PF01585">
    <property type="entry name" value="G-patch"/>
    <property type="match status" value="1"/>
</dbReference>
<feature type="compositionally biased region" description="Polar residues" evidence="6">
    <location>
        <begin position="148"/>
        <end position="159"/>
    </location>
</feature>
<comment type="caution">
    <text evidence="8">The sequence shown here is derived from an EMBL/GenBank/DDBJ whole genome shotgun (WGS) entry which is preliminary data.</text>
</comment>
<dbReference type="SMART" id="SM00443">
    <property type="entry name" value="G_patch"/>
    <property type="match status" value="1"/>
</dbReference>
<feature type="compositionally biased region" description="Basic and acidic residues" evidence="6">
    <location>
        <begin position="40"/>
        <end position="51"/>
    </location>
</feature>
<feature type="region of interest" description="Disordered" evidence="6">
    <location>
        <begin position="15"/>
        <end position="76"/>
    </location>
</feature>
<feature type="region of interest" description="Disordered" evidence="6">
    <location>
        <begin position="89"/>
        <end position="228"/>
    </location>
</feature>
<dbReference type="eggNOG" id="KOG1996">
    <property type="taxonomic scope" value="Eukaryota"/>
</dbReference>
<comment type="subcellular location">
    <subcellularLocation>
        <location evidence="1">Nucleus</location>
    </subcellularLocation>
</comment>
<dbReference type="HOGENOM" id="CLU_025002_0_0_1"/>
<evidence type="ECO:0000313" key="9">
    <source>
        <dbReference type="Proteomes" id="UP000009131"/>
    </source>
</evidence>
<dbReference type="InterPro" id="IPR000467">
    <property type="entry name" value="G_patch_dom"/>
</dbReference>
<dbReference type="PROSITE" id="PS50174">
    <property type="entry name" value="G_PATCH"/>
    <property type="match status" value="1"/>
</dbReference>
<dbReference type="InterPro" id="IPR003954">
    <property type="entry name" value="RRM_euk-type"/>
</dbReference>
<reference evidence="8 9" key="1">
    <citation type="journal article" date="2011" name="J. Gen. Appl. Microbiol.">
        <title>Draft genome sequencing of the enigmatic basidiomycete Mixia osmundae.</title>
        <authorList>
            <person name="Nishida H."/>
            <person name="Nagatsuka Y."/>
            <person name="Sugiyama J."/>
        </authorList>
    </citation>
    <scope>NUCLEOTIDE SEQUENCE [LARGE SCALE GENOMIC DNA]</scope>
    <source>
        <strain evidence="9">CBS 9802 / IAM 14324 / JCM 22182 / KY 12970</strain>
    </source>
</reference>
<dbReference type="AlphaFoldDB" id="G7E6Q9"/>
<dbReference type="EMBL" id="BABT02000153">
    <property type="protein sequence ID" value="GAA98519.1"/>
    <property type="molecule type" value="Genomic_DNA"/>
</dbReference>
<dbReference type="FunFam" id="3.30.70.330:FF:000382">
    <property type="entry name" value="G-patch domain-containing protein"/>
    <property type="match status" value="1"/>
</dbReference>
<feature type="compositionally biased region" description="Low complexity" evidence="6">
    <location>
        <begin position="418"/>
        <end position="430"/>
    </location>
</feature>
<dbReference type="RefSeq" id="XP_014567661.1">
    <property type="nucleotide sequence ID" value="XM_014712175.1"/>
</dbReference>
<name>G7E6Q9_MIXOS</name>
<keyword evidence="4" id="KW-0508">mRNA splicing</keyword>
<feature type="compositionally biased region" description="Polar residues" evidence="6">
    <location>
        <begin position="507"/>
        <end position="517"/>
    </location>
</feature>
<reference evidence="8 9" key="2">
    <citation type="journal article" date="2012" name="Open Biol.">
        <title>Characteristics of nucleosomes and linker DNA regions on the genome of the basidiomycete Mixia osmundae revealed by mono- and dinucleosome mapping.</title>
        <authorList>
            <person name="Nishida H."/>
            <person name="Kondo S."/>
            <person name="Matsumoto T."/>
            <person name="Suzuki Y."/>
            <person name="Yoshikawa H."/>
            <person name="Taylor T.D."/>
            <person name="Sugiyama J."/>
        </authorList>
    </citation>
    <scope>NUCLEOTIDE SEQUENCE [LARGE SCALE GENOMIC DNA]</scope>
    <source>
        <strain evidence="9">CBS 9802 / IAM 14324 / JCM 22182 / KY 12970</strain>
    </source>
</reference>
<evidence type="ECO:0000256" key="2">
    <source>
        <dbReference type="ARBA" id="ARBA00022664"/>
    </source>
</evidence>
<dbReference type="CDD" id="cd12374">
    <property type="entry name" value="RRM_UHM_SPF45_PUF60"/>
    <property type="match status" value="1"/>
</dbReference>
<dbReference type="GO" id="GO:0045292">
    <property type="term" value="P:mRNA cis splicing, via spliceosome"/>
    <property type="evidence" value="ECO:0007669"/>
    <property type="project" value="InterPro"/>
</dbReference>
<feature type="compositionally biased region" description="Low complexity" evidence="6">
    <location>
        <begin position="390"/>
        <end position="411"/>
    </location>
</feature>
<dbReference type="SUPFAM" id="SSF54928">
    <property type="entry name" value="RNA-binding domain, RBD"/>
    <property type="match status" value="1"/>
</dbReference>
<protein>
    <recommendedName>
        <fullName evidence="7">G-patch domain-containing protein</fullName>
    </recommendedName>
</protein>
<organism evidence="8 9">
    <name type="scientific">Mixia osmundae (strain CBS 9802 / IAM 14324 / JCM 22182 / KY 12970)</name>
    <dbReference type="NCBI Taxonomy" id="764103"/>
    <lineage>
        <taxon>Eukaryota</taxon>
        <taxon>Fungi</taxon>
        <taxon>Dikarya</taxon>
        <taxon>Basidiomycota</taxon>
        <taxon>Pucciniomycotina</taxon>
        <taxon>Mixiomycetes</taxon>
        <taxon>Mixiales</taxon>
        <taxon>Mixiaceae</taxon>
        <taxon>Mixia</taxon>
    </lineage>
</organism>
<dbReference type="OrthoDB" id="5411533at2759"/>
<keyword evidence="5" id="KW-0539">Nucleus</keyword>
<feature type="region of interest" description="Disordered" evidence="6">
    <location>
        <begin position="250"/>
        <end position="457"/>
    </location>
</feature>
<dbReference type="GO" id="GO:0071011">
    <property type="term" value="C:precatalytic spliceosome"/>
    <property type="evidence" value="ECO:0007669"/>
    <property type="project" value="TreeGrafter"/>
</dbReference>
<dbReference type="Proteomes" id="UP000009131">
    <property type="component" value="Unassembled WGS sequence"/>
</dbReference>
<feature type="region of interest" description="Disordered" evidence="6">
    <location>
        <begin position="487"/>
        <end position="524"/>
    </location>
</feature>
<gene>
    <name evidence="8" type="primary">Mo05205</name>
    <name evidence="8" type="ORF">E5Q_05205</name>
</gene>
<dbReference type="PANTHER" id="PTHR13288">
    <property type="entry name" value="SPLICING FACTOR 45 SPF45"/>
    <property type="match status" value="1"/>
</dbReference>
<dbReference type="STRING" id="764103.G7E6Q9"/>
<keyword evidence="2" id="KW-0507">mRNA processing</keyword>